<keyword evidence="3" id="KW-1185">Reference proteome</keyword>
<dbReference type="AlphaFoldDB" id="A1ZU83"/>
<dbReference type="Proteomes" id="UP000004095">
    <property type="component" value="Unassembled WGS sequence"/>
</dbReference>
<gene>
    <name evidence="2" type="ORF">M23134_06403</name>
</gene>
<dbReference type="EMBL" id="AAWS01000039">
    <property type="protein sequence ID" value="EAY26054.1"/>
    <property type="molecule type" value="Genomic_DNA"/>
</dbReference>
<sequence length="97" mass="11023">MGQAPTKIRGYARGANKPGLEFLEALSQIHPEINFDYLITGIGTLLHQDTKELDMKLLQSIIESKDKQIEGYQRTLEGLQEENDKLVRLAKNRNKKA</sequence>
<evidence type="ECO:0000313" key="3">
    <source>
        <dbReference type="Proteomes" id="UP000004095"/>
    </source>
</evidence>
<protein>
    <submittedName>
        <fullName evidence="2">Uncharacterized protein</fullName>
    </submittedName>
</protein>
<reference evidence="2 3" key="1">
    <citation type="submission" date="2007-01" db="EMBL/GenBank/DDBJ databases">
        <authorList>
            <person name="Haygood M."/>
            <person name="Podell S."/>
            <person name="Anderson C."/>
            <person name="Hopkinson B."/>
            <person name="Roe K."/>
            <person name="Barbeau K."/>
            <person name="Gaasterland T."/>
            <person name="Ferriera S."/>
            <person name="Johnson J."/>
            <person name="Kravitz S."/>
            <person name="Beeson K."/>
            <person name="Sutton G."/>
            <person name="Rogers Y.-H."/>
            <person name="Friedman R."/>
            <person name="Frazier M."/>
            <person name="Venter J.C."/>
        </authorList>
    </citation>
    <scope>NUCLEOTIDE SEQUENCE [LARGE SCALE GENOMIC DNA]</scope>
    <source>
        <strain evidence="2 3">ATCC 23134</strain>
    </source>
</reference>
<keyword evidence="1" id="KW-0175">Coiled coil</keyword>
<organism evidence="2 3">
    <name type="scientific">Microscilla marina ATCC 23134</name>
    <dbReference type="NCBI Taxonomy" id="313606"/>
    <lineage>
        <taxon>Bacteria</taxon>
        <taxon>Pseudomonadati</taxon>
        <taxon>Bacteroidota</taxon>
        <taxon>Cytophagia</taxon>
        <taxon>Cytophagales</taxon>
        <taxon>Microscillaceae</taxon>
        <taxon>Microscilla</taxon>
    </lineage>
</organism>
<comment type="caution">
    <text evidence="2">The sequence shown here is derived from an EMBL/GenBank/DDBJ whole genome shotgun (WGS) entry which is preliminary data.</text>
</comment>
<accession>A1ZU83</accession>
<evidence type="ECO:0000313" key="2">
    <source>
        <dbReference type="EMBL" id="EAY26054.1"/>
    </source>
</evidence>
<name>A1ZU83_MICM2</name>
<evidence type="ECO:0000256" key="1">
    <source>
        <dbReference type="SAM" id="Coils"/>
    </source>
</evidence>
<proteinExistence type="predicted"/>
<feature type="coiled-coil region" evidence="1">
    <location>
        <begin position="62"/>
        <end position="96"/>
    </location>
</feature>